<comment type="caution">
    <text evidence="1">The sequence shown here is derived from an EMBL/GenBank/DDBJ whole genome shotgun (WGS) entry which is preliminary data.</text>
</comment>
<evidence type="ECO:0000313" key="2">
    <source>
        <dbReference type="Proteomes" id="UP000004491"/>
    </source>
</evidence>
<sequence>MKGYPQPLCEEFIYGSPERINPASFRLVMPIARLRNDGTQRLRERAYAHKKGR</sequence>
<dbReference type="EMBL" id="AFOC01000029">
    <property type="protein sequence ID" value="EGV51704.1"/>
    <property type="molecule type" value="Genomic_DNA"/>
</dbReference>
<accession>G2DCI3</accession>
<evidence type="ECO:0000313" key="1">
    <source>
        <dbReference type="EMBL" id="EGV51704.1"/>
    </source>
</evidence>
<name>G2DCI3_9GAMM</name>
<dbReference type="Proteomes" id="UP000004491">
    <property type="component" value="Unassembled WGS sequence"/>
</dbReference>
<proteinExistence type="predicted"/>
<protein>
    <submittedName>
        <fullName evidence="1">Uncharacterized protein</fullName>
    </submittedName>
</protein>
<reference evidence="1" key="1">
    <citation type="journal article" date="2011" name="ISME J.">
        <title>The endosymbionts of the deep-sea tubeworms Riftia pachyptila and Tevnia jerichonana share an identical physiology as revealed by proteogenomic analyses.</title>
        <authorList>
            <person name="Gardebrecht A."/>
            <person name="Markert S."/>
            <person name="Felbeck H."/>
            <person name="Thuermer A."/>
            <person name="Albrecht D."/>
            <person name="Wollherr A."/>
            <person name="Kabisch J."/>
            <person name="Lehmann R."/>
            <person name="Daniel R."/>
            <person name="Liesegang H."/>
            <person name="Hecker M."/>
            <person name="Sievert S.M."/>
            <person name="Schweder T."/>
        </authorList>
    </citation>
    <scope>NUCLEOTIDE SEQUENCE [LARGE SCALE GENOMIC DNA]</scope>
</reference>
<organism evidence="1 2">
    <name type="scientific">endosymbiont of Riftia pachyptila</name>
    <name type="common">vent Ph05</name>
    <dbReference type="NCBI Taxonomy" id="1048808"/>
    <lineage>
        <taxon>Bacteria</taxon>
        <taxon>Pseudomonadati</taxon>
        <taxon>Pseudomonadota</taxon>
        <taxon>Gammaproteobacteria</taxon>
        <taxon>sulfur-oxidizing symbionts</taxon>
    </lineage>
</organism>
<keyword evidence="2" id="KW-1185">Reference proteome</keyword>
<gene>
    <name evidence="1" type="ORF">Rifp1Sym_bb00350</name>
</gene>
<dbReference type="AlphaFoldDB" id="G2DCI3"/>